<evidence type="ECO:0000256" key="1">
    <source>
        <dbReference type="SAM" id="MobiDB-lite"/>
    </source>
</evidence>
<dbReference type="AlphaFoldDB" id="A0AAD5FC28"/>
<dbReference type="EMBL" id="MU568132">
    <property type="protein sequence ID" value="KAI5611185.1"/>
    <property type="molecule type" value="Genomic_DNA"/>
</dbReference>
<gene>
    <name evidence="2" type="ORF">C0J50_11885</name>
</gene>
<keyword evidence="3" id="KW-1185">Reference proteome</keyword>
<accession>A0AAD5FC28</accession>
<feature type="non-terminal residue" evidence="2">
    <location>
        <position position="79"/>
    </location>
</feature>
<feature type="region of interest" description="Disordered" evidence="1">
    <location>
        <begin position="1"/>
        <end position="36"/>
    </location>
</feature>
<organism evidence="2 3">
    <name type="scientific">Silurus asotus</name>
    <name type="common">Amur catfish</name>
    <name type="synonym">Parasilurus asotus</name>
    <dbReference type="NCBI Taxonomy" id="30991"/>
    <lineage>
        <taxon>Eukaryota</taxon>
        <taxon>Metazoa</taxon>
        <taxon>Chordata</taxon>
        <taxon>Craniata</taxon>
        <taxon>Vertebrata</taxon>
        <taxon>Euteleostomi</taxon>
        <taxon>Actinopterygii</taxon>
        <taxon>Neopterygii</taxon>
        <taxon>Teleostei</taxon>
        <taxon>Ostariophysi</taxon>
        <taxon>Siluriformes</taxon>
        <taxon>Siluridae</taxon>
        <taxon>Silurus</taxon>
    </lineage>
</organism>
<feature type="non-terminal residue" evidence="2">
    <location>
        <position position="1"/>
    </location>
</feature>
<reference evidence="2" key="1">
    <citation type="submission" date="2018-07" db="EMBL/GenBank/DDBJ databases">
        <title>Comparative genomics of catfishes provides insights into carnivory and benthic adaptation.</title>
        <authorList>
            <person name="Zhang Y."/>
            <person name="Wang D."/>
            <person name="Peng Z."/>
            <person name="Zheng S."/>
            <person name="Shao F."/>
            <person name="Tao W."/>
        </authorList>
    </citation>
    <scope>NUCLEOTIDE SEQUENCE</scope>
    <source>
        <strain evidence="2">Chongqing</strain>
    </source>
</reference>
<sequence>SKDGPPTEPGQNGTKPTDEVLTAQSPKELTGSKPLNLPNAESIQVKVRAVLKKREYRTKFTQNNFITAVRAMKEFCHKP</sequence>
<protein>
    <submittedName>
        <fullName evidence="2">Zinc transporter 9</fullName>
    </submittedName>
</protein>
<evidence type="ECO:0000313" key="3">
    <source>
        <dbReference type="Proteomes" id="UP001205998"/>
    </source>
</evidence>
<comment type="caution">
    <text evidence="2">The sequence shown here is derived from an EMBL/GenBank/DDBJ whole genome shotgun (WGS) entry which is preliminary data.</text>
</comment>
<dbReference type="Proteomes" id="UP001205998">
    <property type="component" value="Unassembled WGS sequence"/>
</dbReference>
<evidence type="ECO:0000313" key="2">
    <source>
        <dbReference type="EMBL" id="KAI5611185.1"/>
    </source>
</evidence>
<proteinExistence type="predicted"/>
<name>A0AAD5FC28_SILAS</name>